<dbReference type="OrthoDB" id="1350491at2"/>
<keyword evidence="1" id="KW-0472">Membrane</keyword>
<evidence type="ECO:0000313" key="3">
    <source>
        <dbReference type="Proteomes" id="UP000186246"/>
    </source>
</evidence>
<evidence type="ECO:0000313" key="2">
    <source>
        <dbReference type="EMBL" id="SIS91039.1"/>
    </source>
</evidence>
<dbReference type="Proteomes" id="UP000186246">
    <property type="component" value="Unassembled WGS sequence"/>
</dbReference>
<dbReference type="EMBL" id="FTOJ01000006">
    <property type="protein sequence ID" value="SIS91039.1"/>
    <property type="molecule type" value="Genomic_DNA"/>
</dbReference>
<evidence type="ECO:0000256" key="1">
    <source>
        <dbReference type="SAM" id="Phobius"/>
    </source>
</evidence>
<name>A0A1N7MYT2_9FLAO</name>
<feature type="transmembrane region" description="Helical" evidence="1">
    <location>
        <begin position="41"/>
        <end position="61"/>
    </location>
</feature>
<protein>
    <submittedName>
        <fullName evidence="2">Uncharacterized protein</fullName>
    </submittedName>
</protein>
<proteinExistence type="predicted"/>
<reference evidence="3" key="1">
    <citation type="submission" date="2017-01" db="EMBL/GenBank/DDBJ databases">
        <authorList>
            <person name="Varghese N."/>
            <person name="Submissions S."/>
        </authorList>
    </citation>
    <scope>NUCLEOTIDE SEQUENCE [LARGE SCALE GENOMIC DNA]</scope>
    <source>
        <strain evidence="3">DSM 21068</strain>
    </source>
</reference>
<dbReference type="RefSeq" id="WP_123891562.1">
    <property type="nucleotide sequence ID" value="NZ_FTOJ01000006.1"/>
</dbReference>
<sequence>MKKIVYLNIILIFLILVASVAVFYGYNFPMPFDFIKNFKDYGIQYIFIVFLIIGLLAYLFASVKSKQNNFKNRFLYIFLLLNCLFLGFLVFKGSSEYMKRTKALTLLENEYVKQAKKDIEKDHVTYKFAGGFTDSVYNEKTENQIDSIYKNYGITYFNTGCIVDFMHLKAQGKYQETVKPYLIKRNGKNWELKMKSEIEKIKN</sequence>
<dbReference type="AlphaFoldDB" id="A0A1N7MYT2"/>
<keyword evidence="1" id="KW-1133">Transmembrane helix</keyword>
<organism evidence="2 3">
    <name type="scientific">Chryseobacterium piscicola</name>
    <dbReference type="NCBI Taxonomy" id="551459"/>
    <lineage>
        <taxon>Bacteria</taxon>
        <taxon>Pseudomonadati</taxon>
        <taxon>Bacteroidota</taxon>
        <taxon>Flavobacteriia</taxon>
        <taxon>Flavobacteriales</taxon>
        <taxon>Weeksellaceae</taxon>
        <taxon>Chryseobacterium group</taxon>
        <taxon>Chryseobacterium</taxon>
    </lineage>
</organism>
<dbReference type="STRING" id="551459.SAMN05421796_10623"/>
<gene>
    <name evidence="2" type="ORF">SAMN05421796_10623</name>
</gene>
<accession>A0A1N7MYT2</accession>
<feature type="transmembrane region" description="Helical" evidence="1">
    <location>
        <begin position="73"/>
        <end position="91"/>
    </location>
</feature>
<keyword evidence="1" id="KW-0812">Transmembrane</keyword>
<feature type="transmembrane region" description="Helical" evidence="1">
    <location>
        <begin position="5"/>
        <end position="26"/>
    </location>
</feature>